<dbReference type="Proteomes" id="UP000011668">
    <property type="component" value="Unassembled WGS sequence"/>
</dbReference>
<evidence type="ECO:0000313" key="4">
    <source>
        <dbReference type="Proteomes" id="UP000011668"/>
    </source>
</evidence>
<name>L8X3K5_THACA</name>
<dbReference type="STRING" id="983506.L8X3K5"/>
<comment type="caution">
    <text evidence="3">The sequence shown here is derived from an EMBL/GenBank/DDBJ whole genome shotgun (WGS) entry which is preliminary data.</text>
</comment>
<dbReference type="PANTHER" id="PTHR12419:SF10">
    <property type="entry name" value="DEUBIQUITINASE OTUD6B"/>
    <property type="match status" value="1"/>
</dbReference>
<proteinExistence type="predicted"/>
<keyword evidence="4" id="KW-1185">Reference proteome</keyword>
<feature type="region of interest" description="Disordered" evidence="1">
    <location>
        <begin position="1"/>
        <end position="71"/>
    </location>
</feature>
<dbReference type="PANTHER" id="PTHR12419">
    <property type="entry name" value="OTU DOMAIN CONTAINING PROTEIN"/>
    <property type="match status" value="1"/>
</dbReference>
<feature type="compositionally biased region" description="Basic and acidic residues" evidence="1">
    <location>
        <begin position="38"/>
        <end position="49"/>
    </location>
</feature>
<dbReference type="EMBL" id="AFRT01000254">
    <property type="protein sequence ID" value="ELU44871.1"/>
    <property type="molecule type" value="Genomic_DNA"/>
</dbReference>
<gene>
    <name evidence="3" type="ORF">AG1IA_01094</name>
</gene>
<accession>L8X3K5</accession>
<evidence type="ECO:0000256" key="1">
    <source>
        <dbReference type="SAM" id="MobiDB-lite"/>
    </source>
</evidence>
<feature type="domain" description="OTU" evidence="2">
    <location>
        <begin position="139"/>
        <end position="294"/>
    </location>
</feature>
<dbReference type="CDD" id="cd22748">
    <property type="entry name" value="OTU_OTUD6-like"/>
    <property type="match status" value="1"/>
</dbReference>
<dbReference type="HOGENOM" id="CLU_034963_1_0_1"/>
<dbReference type="PROSITE" id="PS50802">
    <property type="entry name" value="OTU"/>
    <property type="match status" value="1"/>
</dbReference>
<dbReference type="AlphaFoldDB" id="L8X3K5"/>
<dbReference type="Gene3D" id="3.90.70.80">
    <property type="match status" value="1"/>
</dbReference>
<dbReference type="OrthoDB" id="415023at2759"/>
<dbReference type="Pfam" id="PF02338">
    <property type="entry name" value="OTU"/>
    <property type="match status" value="1"/>
</dbReference>
<protein>
    <submittedName>
        <fullName evidence="3">OTU domain-containing protein</fullName>
    </submittedName>
</protein>
<dbReference type="SUPFAM" id="SSF54001">
    <property type="entry name" value="Cysteine proteinases"/>
    <property type="match status" value="1"/>
</dbReference>
<dbReference type="InterPro" id="IPR038765">
    <property type="entry name" value="Papain-like_cys_pep_sf"/>
</dbReference>
<dbReference type="GO" id="GO:0016579">
    <property type="term" value="P:protein deubiquitination"/>
    <property type="evidence" value="ECO:0007669"/>
    <property type="project" value="TreeGrafter"/>
</dbReference>
<reference evidence="3 4" key="1">
    <citation type="journal article" date="2013" name="Nat. Commun.">
        <title>The evolution and pathogenic mechanisms of the rice sheath blight pathogen.</title>
        <authorList>
            <person name="Zheng A."/>
            <person name="Lin R."/>
            <person name="Xu L."/>
            <person name="Qin P."/>
            <person name="Tang C."/>
            <person name="Ai P."/>
            <person name="Zhang D."/>
            <person name="Liu Y."/>
            <person name="Sun Z."/>
            <person name="Feng H."/>
            <person name="Wang Y."/>
            <person name="Chen Y."/>
            <person name="Liang X."/>
            <person name="Fu R."/>
            <person name="Li Q."/>
            <person name="Zhang J."/>
            <person name="Yu X."/>
            <person name="Xie Z."/>
            <person name="Ding L."/>
            <person name="Guan P."/>
            <person name="Tang J."/>
            <person name="Liang Y."/>
            <person name="Wang S."/>
            <person name="Deng Q."/>
            <person name="Li S."/>
            <person name="Zhu J."/>
            <person name="Wang L."/>
            <person name="Liu H."/>
            <person name="Li P."/>
        </authorList>
    </citation>
    <scope>NUCLEOTIDE SEQUENCE [LARGE SCALE GENOMIC DNA]</scope>
    <source>
        <strain evidence="4">AG-1 IA</strain>
    </source>
</reference>
<dbReference type="InterPro" id="IPR003323">
    <property type="entry name" value="OTU_dom"/>
</dbReference>
<feature type="compositionally biased region" description="Basic residues" evidence="1">
    <location>
        <begin position="1"/>
        <end position="10"/>
    </location>
</feature>
<organism evidence="3 4">
    <name type="scientific">Thanatephorus cucumeris (strain AG1-IA)</name>
    <name type="common">Rice sheath blight fungus</name>
    <name type="synonym">Rhizoctonia solani</name>
    <dbReference type="NCBI Taxonomy" id="983506"/>
    <lineage>
        <taxon>Eukaryota</taxon>
        <taxon>Fungi</taxon>
        <taxon>Dikarya</taxon>
        <taxon>Basidiomycota</taxon>
        <taxon>Agaricomycotina</taxon>
        <taxon>Agaricomycetes</taxon>
        <taxon>Cantharellales</taxon>
        <taxon>Ceratobasidiaceae</taxon>
        <taxon>Rhizoctonia</taxon>
        <taxon>Rhizoctonia solani AG-1</taxon>
    </lineage>
</organism>
<feature type="compositionally biased region" description="Basic and acidic residues" evidence="1">
    <location>
        <begin position="62"/>
        <end position="71"/>
    </location>
</feature>
<dbReference type="OMA" id="YELGAHY"/>
<sequence>MARKRDKIKKVFSPPPAEPAPATGQDDGLEDDLFAQLDARDAETRKEAAEVLQSVESAKATDAAEKSKKDSKSRFQARVVSACQHMSHEIHCLTLYQTRKAEQRAAELPAVDEASKAQMEREIKEEEEAIMEECKAQGLHMVEIPPDGHCLYTAVADQLALLGLIPSSAVHPSTTRNAAADYMLAHPDSFIPFLPSIEGEDGAGAESAGLLSPQQFQTYCARIRDTGTWGGEPEITALANAYKVPIHVVQSGPQRVVVHGPQDGQVVKPDAVVKISYHRRMYGLGEHYNSLRPKTIVDRIPGMEQVRAALKA</sequence>
<dbReference type="InterPro" id="IPR050704">
    <property type="entry name" value="Peptidase_C85-like"/>
</dbReference>
<evidence type="ECO:0000259" key="2">
    <source>
        <dbReference type="PROSITE" id="PS50802"/>
    </source>
</evidence>
<evidence type="ECO:0000313" key="3">
    <source>
        <dbReference type="EMBL" id="ELU44871.1"/>
    </source>
</evidence>
<dbReference type="GO" id="GO:0004843">
    <property type="term" value="F:cysteine-type deubiquitinase activity"/>
    <property type="evidence" value="ECO:0007669"/>
    <property type="project" value="TreeGrafter"/>
</dbReference>